<dbReference type="OrthoDB" id="9781621at2"/>
<keyword evidence="8" id="KW-1185">Reference proteome</keyword>
<gene>
    <name evidence="7" type="ORF">CLV35_0372</name>
</gene>
<evidence type="ECO:0000256" key="2">
    <source>
        <dbReference type="ARBA" id="ARBA00022630"/>
    </source>
</evidence>
<dbReference type="AlphaFoldDB" id="A0A420XSY3"/>
<keyword evidence="5" id="KW-0520">NAD</keyword>
<accession>A0A420XSY3</accession>
<reference evidence="7 8" key="1">
    <citation type="submission" date="2018-10" db="EMBL/GenBank/DDBJ databases">
        <title>Genomic Encyclopedia of Archaeal and Bacterial Type Strains, Phase II (KMG-II): from individual species to whole genera.</title>
        <authorList>
            <person name="Goeker M."/>
        </authorList>
    </citation>
    <scope>NUCLEOTIDE SEQUENCE [LARGE SCALE GENOMIC DNA]</scope>
    <source>
        <strain evidence="7 8">RP-AC37</strain>
    </source>
</reference>
<dbReference type="PRINTS" id="PR00368">
    <property type="entry name" value="FADPNR"/>
</dbReference>
<evidence type="ECO:0000313" key="7">
    <source>
        <dbReference type="EMBL" id="RKS79955.1"/>
    </source>
</evidence>
<dbReference type="InterPro" id="IPR023753">
    <property type="entry name" value="FAD/NAD-binding_dom"/>
</dbReference>
<dbReference type="PANTHER" id="PTHR43706">
    <property type="entry name" value="NADH DEHYDROGENASE"/>
    <property type="match status" value="1"/>
</dbReference>
<evidence type="ECO:0000256" key="3">
    <source>
        <dbReference type="ARBA" id="ARBA00022827"/>
    </source>
</evidence>
<sequence>MTTGGPARPRVVVVGGGFAGFYALRRLERLLAPDAAELVLVNPTDYLLYSPLLPEVATGVVEARHIAVSLRRMLPRVRLVLGRVEDVDLAARTVTVVGRTGGTRSTLGWDRLALAPGSVTRRIPVPGVGEHGRALKKLVEAVFLRDHLLEQLDLADAEPDTVEGRAERAALLTVVAVGAGYTGTELVAQTQRWLRTIQGRWSRTSAQDVRWVLVDLAPTVLPELGPELGARALDLLRRRGVDVRLEVSVVSADERAVRLSDGTTVPTRTLVWGAGVVAHPLVSELGLPTRNGRLLVEPDLSVPGAPDVWAAGDAAAVPDLVARGTAAAGPDTPPTAQHAQRQGTVLGRNIAASLGVGSPTAYRHRDLGLVADLGGWDAVARPLGVALTGPLAKVVTRGYHLWALPSTANRVRVAADWLFQTVLPPESTQLSVVREEDARTAVAQGVAAELSGPRRSSASRSG</sequence>
<protein>
    <submittedName>
        <fullName evidence="7">NADH dehydrogenase</fullName>
    </submittedName>
</protein>
<comment type="similarity">
    <text evidence="1">Belongs to the NADH dehydrogenase family.</text>
</comment>
<keyword evidence="2" id="KW-0285">Flavoprotein</keyword>
<organism evidence="7 8">
    <name type="scientific">Motilibacter peucedani</name>
    <dbReference type="NCBI Taxonomy" id="598650"/>
    <lineage>
        <taxon>Bacteria</taxon>
        <taxon>Bacillati</taxon>
        <taxon>Actinomycetota</taxon>
        <taxon>Actinomycetes</taxon>
        <taxon>Motilibacterales</taxon>
        <taxon>Motilibacteraceae</taxon>
        <taxon>Motilibacter</taxon>
    </lineage>
</organism>
<evidence type="ECO:0000259" key="6">
    <source>
        <dbReference type="Pfam" id="PF07992"/>
    </source>
</evidence>
<dbReference type="Pfam" id="PF07992">
    <property type="entry name" value="Pyr_redox_2"/>
    <property type="match status" value="1"/>
</dbReference>
<dbReference type="SUPFAM" id="SSF51905">
    <property type="entry name" value="FAD/NAD(P)-binding domain"/>
    <property type="match status" value="2"/>
</dbReference>
<dbReference type="Gene3D" id="3.50.50.100">
    <property type="match status" value="1"/>
</dbReference>
<dbReference type="InParanoid" id="A0A420XSY3"/>
<dbReference type="GO" id="GO:0003954">
    <property type="term" value="F:NADH dehydrogenase activity"/>
    <property type="evidence" value="ECO:0007669"/>
    <property type="project" value="InterPro"/>
</dbReference>
<dbReference type="EMBL" id="RBWV01000009">
    <property type="protein sequence ID" value="RKS79955.1"/>
    <property type="molecule type" value="Genomic_DNA"/>
</dbReference>
<evidence type="ECO:0000256" key="1">
    <source>
        <dbReference type="ARBA" id="ARBA00005272"/>
    </source>
</evidence>
<keyword evidence="4" id="KW-0560">Oxidoreductase</keyword>
<keyword evidence="3" id="KW-0274">FAD</keyword>
<dbReference type="PANTHER" id="PTHR43706:SF45">
    <property type="entry name" value="NADH DEHYDROGENASE-LIKE PROTEIN RV1812C"/>
    <property type="match status" value="1"/>
</dbReference>
<dbReference type="Proteomes" id="UP000281955">
    <property type="component" value="Unassembled WGS sequence"/>
</dbReference>
<dbReference type="InterPro" id="IPR045024">
    <property type="entry name" value="NDH-2"/>
</dbReference>
<evidence type="ECO:0000256" key="4">
    <source>
        <dbReference type="ARBA" id="ARBA00023002"/>
    </source>
</evidence>
<evidence type="ECO:0000256" key="5">
    <source>
        <dbReference type="ARBA" id="ARBA00023027"/>
    </source>
</evidence>
<evidence type="ECO:0000313" key="8">
    <source>
        <dbReference type="Proteomes" id="UP000281955"/>
    </source>
</evidence>
<comment type="caution">
    <text evidence="7">The sequence shown here is derived from an EMBL/GenBank/DDBJ whole genome shotgun (WGS) entry which is preliminary data.</text>
</comment>
<name>A0A420XSY3_9ACTN</name>
<dbReference type="InterPro" id="IPR036188">
    <property type="entry name" value="FAD/NAD-bd_sf"/>
</dbReference>
<proteinExistence type="inferred from homology"/>
<feature type="domain" description="FAD/NAD(P)-binding" evidence="6">
    <location>
        <begin position="10"/>
        <end position="343"/>
    </location>
</feature>